<dbReference type="AlphaFoldDB" id="A0A382FDS1"/>
<proteinExistence type="predicted"/>
<sequence>MNLSILLDHSPTSDPNRHLVRALLRIEGTVPEGDNRIPLNLSVVLDRSGSMAGPKLHYAAEAAKQLLSHVYPDDITSVVTFESEVQVVAVAAPRKTQTTLSHLISLIGPGGMTNLSGGWLQGRTEVERNKAEEQSNRIILMTDGLANNGIVDPDQLAQLFSEARGQGVMTSTIGFGRDFDERLLETLADAGGGNTHYIEHPDQAPAVFKSELAELLTLSAQNLTAELRLEPGVELAAVHHSYPREDDNGTLRLRLGDLYASEPKEILISLGAVASGDAETPLASLEIRGDVLTDEGGVEERTISLPIAFSPAEGPVVHPEIRRTLVFLEAAAARKEALEDERSGRNELGATKLRESARQVRYIADDDEGREEVSDLMRMADHLEERTFSLPDAKYMSARSYGASRGKMSRKEILSR</sequence>
<feature type="non-terminal residue" evidence="2">
    <location>
        <position position="416"/>
    </location>
</feature>
<dbReference type="InterPro" id="IPR002035">
    <property type="entry name" value="VWF_A"/>
</dbReference>
<organism evidence="2">
    <name type="scientific">marine metagenome</name>
    <dbReference type="NCBI Taxonomy" id="408172"/>
    <lineage>
        <taxon>unclassified sequences</taxon>
        <taxon>metagenomes</taxon>
        <taxon>ecological metagenomes</taxon>
    </lineage>
</organism>
<dbReference type="PROSITE" id="PS50234">
    <property type="entry name" value="VWFA"/>
    <property type="match status" value="1"/>
</dbReference>
<name>A0A382FDS1_9ZZZZ</name>
<dbReference type="EMBL" id="UINC01049271">
    <property type="protein sequence ID" value="SVB60845.1"/>
    <property type="molecule type" value="Genomic_DNA"/>
</dbReference>
<reference evidence="2" key="1">
    <citation type="submission" date="2018-05" db="EMBL/GenBank/DDBJ databases">
        <authorList>
            <person name="Lanie J.A."/>
            <person name="Ng W.-L."/>
            <person name="Kazmierczak K.M."/>
            <person name="Andrzejewski T.M."/>
            <person name="Davidsen T.M."/>
            <person name="Wayne K.J."/>
            <person name="Tettelin H."/>
            <person name="Glass J.I."/>
            <person name="Rusch D."/>
            <person name="Podicherti R."/>
            <person name="Tsui H.-C.T."/>
            <person name="Winkler M.E."/>
        </authorList>
    </citation>
    <scope>NUCLEOTIDE SEQUENCE</scope>
</reference>
<protein>
    <recommendedName>
        <fullName evidence="1">VWFA domain-containing protein</fullName>
    </recommendedName>
</protein>
<evidence type="ECO:0000259" key="1">
    <source>
        <dbReference type="PROSITE" id="PS50234"/>
    </source>
</evidence>
<dbReference type="SUPFAM" id="SSF53300">
    <property type="entry name" value="vWA-like"/>
    <property type="match status" value="1"/>
</dbReference>
<dbReference type="Gene3D" id="3.40.50.410">
    <property type="entry name" value="von Willebrand factor, type A domain"/>
    <property type="match status" value="1"/>
</dbReference>
<dbReference type="SMART" id="SM00327">
    <property type="entry name" value="VWA"/>
    <property type="match status" value="1"/>
</dbReference>
<dbReference type="PANTHER" id="PTHR10579">
    <property type="entry name" value="CALCIUM-ACTIVATED CHLORIDE CHANNEL REGULATOR"/>
    <property type="match status" value="1"/>
</dbReference>
<dbReference type="InterPro" id="IPR036465">
    <property type="entry name" value="vWFA_dom_sf"/>
</dbReference>
<feature type="domain" description="VWFA" evidence="1">
    <location>
        <begin position="40"/>
        <end position="216"/>
    </location>
</feature>
<evidence type="ECO:0000313" key="2">
    <source>
        <dbReference type="EMBL" id="SVB60845.1"/>
    </source>
</evidence>
<dbReference type="PANTHER" id="PTHR10579:SF43">
    <property type="entry name" value="ZINC FINGER (C3HC4-TYPE RING FINGER) FAMILY PROTEIN"/>
    <property type="match status" value="1"/>
</dbReference>
<gene>
    <name evidence="2" type="ORF">METZ01_LOCUS213699</name>
</gene>
<dbReference type="InterPro" id="IPR051266">
    <property type="entry name" value="CLCR"/>
</dbReference>
<dbReference type="Pfam" id="PF00092">
    <property type="entry name" value="VWA"/>
    <property type="match status" value="1"/>
</dbReference>
<accession>A0A382FDS1</accession>